<dbReference type="SUPFAM" id="SSF158446">
    <property type="entry name" value="IVS-encoded protein-like"/>
    <property type="match status" value="1"/>
</dbReference>
<dbReference type="Proteomes" id="UP001500298">
    <property type="component" value="Unassembled WGS sequence"/>
</dbReference>
<dbReference type="Pfam" id="PF05635">
    <property type="entry name" value="23S_rRNA_IVP"/>
    <property type="match status" value="1"/>
</dbReference>
<dbReference type="Gene3D" id="1.20.1440.60">
    <property type="entry name" value="23S rRNA-intervening sequence"/>
    <property type="match status" value="1"/>
</dbReference>
<protein>
    <submittedName>
        <fullName evidence="1">Four helix bundle protein</fullName>
    </submittedName>
</protein>
<gene>
    <name evidence="1" type="ORF">GCM10023331_33120</name>
</gene>
<dbReference type="InterPro" id="IPR036583">
    <property type="entry name" value="23S_rRNA_IVS_sf"/>
</dbReference>
<name>A0ABP9DJC7_9BACT</name>
<dbReference type="RefSeq" id="WP_345373809.1">
    <property type="nucleotide sequence ID" value="NZ_BAABJX010000052.1"/>
</dbReference>
<evidence type="ECO:0000313" key="1">
    <source>
        <dbReference type="EMBL" id="GAA4845718.1"/>
    </source>
</evidence>
<keyword evidence="2" id="KW-1185">Reference proteome</keyword>
<dbReference type="PANTHER" id="PTHR38471:SF2">
    <property type="entry name" value="FOUR HELIX BUNDLE PROTEIN"/>
    <property type="match status" value="1"/>
</dbReference>
<dbReference type="PANTHER" id="PTHR38471">
    <property type="entry name" value="FOUR HELIX BUNDLE PROTEIN"/>
    <property type="match status" value="1"/>
</dbReference>
<sequence>MGVALEKSYNFALNTVKSCYTIMQEHKEYIITKQLIRCATSVGANIEEAQGGQSVKDFTAKMYIAYKEAKEAHYWYRLLKDLNMISLKEAKEGLEAAEELQRIIGSICKTSKNIK</sequence>
<proteinExistence type="predicted"/>
<dbReference type="NCBIfam" id="TIGR02436">
    <property type="entry name" value="four helix bundle protein"/>
    <property type="match status" value="1"/>
</dbReference>
<dbReference type="EMBL" id="BAABJX010000052">
    <property type="protein sequence ID" value="GAA4845718.1"/>
    <property type="molecule type" value="Genomic_DNA"/>
</dbReference>
<dbReference type="InterPro" id="IPR012657">
    <property type="entry name" value="23S_rRNA-intervening_sequence"/>
</dbReference>
<evidence type="ECO:0000313" key="2">
    <source>
        <dbReference type="Proteomes" id="UP001500298"/>
    </source>
</evidence>
<reference evidence="2" key="1">
    <citation type="journal article" date="2019" name="Int. J. Syst. Evol. Microbiol.">
        <title>The Global Catalogue of Microorganisms (GCM) 10K type strain sequencing project: providing services to taxonomists for standard genome sequencing and annotation.</title>
        <authorList>
            <consortium name="The Broad Institute Genomics Platform"/>
            <consortium name="The Broad Institute Genome Sequencing Center for Infectious Disease"/>
            <person name="Wu L."/>
            <person name="Ma J."/>
        </authorList>
    </citation>
    <scope>NUCLEOTIDE SEQUENCE [LARGE SCALE GENOMIC DNA]</scope>
    <source>
        <strain evidence="2">JCM 18326</strain>
    </source>
</reference>
<accession>A0ABP9DJC7</accession>
<organism evidence="1 2">
    <name type="scientific">Algivirga pacifica</name>
    <dbReference type="NCBI Taxonomy" id="1162670"/>
    <lineage>
        <taxon>Bacteria</taxon>
        <taxon>Pseudomonadati</taxon>
        <taxon>Bacteroidota</taxon>
        <taxon>Cytophagia</taxon>
        <taxon>Cytophagales</taxon>
        <taxon>Flammeovirgaceae</taxon>
        <taxon>Algivirga</taxon>
    </lineage>
</organism>
<comment type="caution">
    <text evidence="1">The sequence shown here is derived from an EMBL/GenBank/DDBJ whole genome shotgun (WGS) entry which is preliminary data.</text>
</comment>
<dbReference type="PIRSF" id="PIRSF035652">
    <property type="entry name" value="CHP02436"/>
    <property type="match status" value="1"/>
</dbReference>